<evidence type="ECO:0000313" key="3">
    <source>
        <dbReference type="Proteomes" id="UP001165083"/>
    </source>
</evidence>
<dbReference type="EMBL" id="BSXW01000741">
    <property type="protein sequence ID" value="GMF28863.1"/>
    <property type="molecule type" value="Genomic_DNA"/>
</dbReference>
<reference evidence="2" key="1">
    <citation type="submission" date="2023-04" db="EMBL/GenBank/DDBJ databases">
        <title>Phytophthora lilii NBRC 32176.</title>
        <authorList>
            <person name="Ichikawa N."/>
            <person name="Sato H."/>
            <person name="Tonouchi N."/>
        </authorList>
    </citation>
    <scope>NUCLEOTIDE SEQUENCE</scope>
    <source>
        <strain evidence="2">NBRC 32176</strain>
    </source>
</reference>
<keyword evidence="1" id="KW-0732">Signal</keyword>
<accession>A0A9W6WVA2</accession>
<dbReference type="OrthoDB" id="155171at2759"/>
<keyword evidence="3" id="KW-1185">Reference proteome</keyword>
<protein>
    <submittedName>
        <fullName evidence="2">Unnamed protein product</fullName>
    </submittedName>
</protein>
<sequence length="260" mass="28145">MQAWRALIETLAIVAILKLSNADAEGDNSGSAPGFIGRVKPADVPLPSQMAVVTTTESLLPNWVRIVDPLTAPATVRLTSPSTAQQATVRQRRGLSSRVSTELPCRMWSGVHPAERDWVKCGQKLFATVGDAVAYVEQLRTSFPNSTQEQVISLLNHSDIFIRDVPTGFSVCLGLDVPTAFINVASKVVNVVDKVLIAVVEQGSSLLSVDTFITFIKEIGAGASVELLNLTAHKRFSISLMLEKPVAHNCSPLLTRYPRQ</sequence>
<dbReference type="Proteomes" id="UP001165083">
    <property type="component" value="Unassembled WGS sequence"/>
</dbReference>
<feature type="signal peptide" evidence="1">
    <location>
        <begin position="1"/>
        <end position="22"/>
    </location>
</feature>
<name>A0A9W6WVA2_9STRA</name>
<evidence type="ECO:0000256" key="1">
    <source>
        <dbReference type="SAM" id="SignalP"/>
    </source>
</evidence>
<evidence type="ECO:0000313" key="2">
    <source>
        <dbReference type="EMBL" id="GMF28863.1"/>
    </source>
</evidence>
<organism evidence="2 3">
    <name type="scientific">Phytophthora lilii</name>
    <dbReference type="NCBI Taxonomy" id="2077276"/>
    <lineage>
        <taxon>Eukaryota</taxon>
        <taxon>Sar</taxon>
        <taxon>Stramenopiles</taxon>
        <taxon>Oomycota</taxon>
        <taxon>Peronosporomycetes</taxon>
        <taxon>Peronosporales</taxon>
        <taxon>Peronosporaceae</taxon>
        <taxon>Phytophthora</taxon>
    </lineage>
</organism>
<comment type="caution">
    <text evidence="2">The sequence shown here is derived from an EMBL/GenBank/DDBJ whole genome shotgun (WGS) entry which is preliminary data.</text>
</comment>
<feature type="chain" id="PRO_5040772185" evidence="1">
    <location>
        <begin position="23"/>
        <end position="260"/>
    </location>
</feature>
<gene>
    <name evidence="2" type="ORF">Plil01_001219700</name>
</gene>
<proteinExistence type="predicted"/>
<dbReference type="AlphaFoldDB" id="A0A9W6WVA2"/>